<keyword evidence="2" id="KW-0067">ATP-binding</keyword>
<dbReference type="InterPro" id="IPR020536">
    <property type="entry name" value="ThiI_AANH"/>
</dbReference>
<dbReference type="AlphaFoldDB" id="A0A7W7Y679"/>
<evidence type="ECO:0000259" key="3">
    <source>
        <dbReference type="Pfam" id="PF02568"/>
    </source>
</evidence>
<dbReference type="EMBL" id="JACHID010000014">
    <property type="protein sequence ID" value="MBB5022674.1"/>
    <property type="molecule type" value="Genomic_DNA"/>
</dbReference>
<feature type="domain" description="Thil AANH" evidence="3">
    <location>
        <begin position="6"/>
        <end position="151"/>
    </location>
</feature>
<reference evidence="5 6" key="1">
    <citation type="submission" date="2020-08" db="EMBL/GenBank/DDBJ databases">
        <title>Genomic Encyclopedia of Type Strains, Phase IV (KMG-IV): sequencing the most valuable type-strain genomes for metagenomic binning, comparative biology and taxonomic classification.</title>
        <authorList>
            <person name="Goeker M."/>
        </authorList>
    </citation>
    <scope>NUCLEOTIDE SEQUENCE [LARGE SCALE GENOMIC DNA]</scope>
    <source>
        <strain evidence="5 6">DSM 22071</strain>
    </source>
</reference>
<dbReference type="Proteomes" id="UP000528322">
    <property type="component" value="Unassembled WGS sequence"/>
</dbReference>
<dbReference type="GO" id="GO:0005524">
    <property type="term" value="F:ATP binding"/>
    <property type="evidence" value="ECO:0007669"/>
    <property type="project" value="UniProtKB-KW"/>
</dbReference>
<keyword evidence="1" id="KW-0547">Nucleotide-binding</keyword>
<dbReference type="Pfam" id="PF18297">
    <property type="entry name" value="NFACT-R_2"/>
    <property type="match status" value="1"/>
</dbReference>
<sequence length="335" mass="37569">MKKIKLIAAFSGGLDSILAARAMVELGYEVLGIQFTSPFLGRSYLKEPPQEYIAKKEQDIGFRLHLVDLSAEHVEIVRNPQYGYGSQVNPCIDCKVLFFSRLRQMLESEGAAALVTGEVTGQRPMSQLLKSMRRIEKLAGLQGRIVRPLSGKLLPPTDLEKNGYLDREKLFAMQGRGRAEQIELAKIYGIDDYPTPAGGCYLTDPGMARRIRSLMKSPFEQMNVANSYLCLSGRQCLLDKARLVVGRHREECKYLPKLLQPGDTLLRMEDDRGAVALLRGKQSQENHRLAASIVARYSAKSVQRGYGVLLIQGEETHCYKAEPLDEMHLQQVLVK</sequence>
<dbReference type="Gene3D" id="3.40.50.620">
    <property type="entry name" value="HUPs"/>
    <property type="match status" value="1"/>
</dbReference>
<dbReference type="PANTHER" id="PTHR11933">
    <property type="entry name" value="TRNA 5-METHYLAMINOMETHYL-2-THIOURIDYLATE -METHYLTRANSFERASE"/>
    <property type="match status" value="1"/>
</dbReference>
<dbReference type="PANTHER" id="PTHR11933:SF6">
    <property type="entry name" value="THIL AANH DOMAIN-CONTAINING PROTEIN"/>
    <property type="match status" value="1"/>
</dbReference>
<evidence type="ECO:0000313" key="5">
    <source>
        <dbReference type="EMBL" id="MBB5022674.1"/>
    </source>
</evidence>
<dbReference type="RefSeq" id="WP_183733620.1">
    <property type="nucleotide sequence ID" value="NZ_JACHID010000014.1"/>
</dbReference>
<dbReference type="InterPro" id="IPR059101">
    <property type="entry name" value="NFACT-R_2"/>
</dbReference>
<dbReference type="GO" id="GO:0004810">
    <property type="term" value="F:CCA tRNA nucleotidyltransferase activity"/>
    <property type="evidence" value="ECO:0007669"/>
    <property type="project" value="InterPro"/>
</dbReference>
<proteinExistence type="predicted"/>
<dbReference type="Pfam" id="PF02568">
    <property type="entry name" value="ThiI"/>
    <property type="match status" value="1"/>
</dbReference>
<dbReference type="SUPFAM" id="SSF52402">
    <property type="entry name" value="Adenine nucleotide alpha hydrolases-like"/>
    <property type="match status" value="1"/>
</dbReference>
<feature type="domain" description="NFACT protein RNA binding" evidence="4">
    <location>
        <begin position="238"/>
        <end position="329"/>
    </location>
</feature>
<comment type="caution">
    <text evidence="5">The sequence shown here is derived from an EMBL/GenBank/DDBJ whole genome shotgun (WGS) entry which is preliminary data.</text>
</comment>
<evidence type="ECO:0000256" key="2">
    <source>
        <dbReference type="ARBA" id="ARBA00022840"/>
    </source>
</evidence>
<gene>
    <name evidence="5" type="ORF">HNR37_002013</name>
</gene>
<evidence type="ECO:0000313" key="6">
    <source>
        <dbReference type="Proteomes" id="UP000528322"/>
    </source>
</evidence>
<accession>A0A7W7Y679</accession>
<dbReference type="InterPro" id="IPR014729">
    <property type="entry name" value="Rossmann-like_a/b/a_fold"/>
</dbReference>
<evidence type="ECO:0000259" key="4">
    <source>
        <dbReference type="Pfam" id="PF18297"/>
    </source>
</evidence>
<keyword evidence="6" id="KW-1185">Reference proteome</keyword>
<organism evidence="5 6">
    <name type="scientific">Desulfurispira natronophila</name>
    <dbReference type="NCBI Taxonomy" id="682562"/>
    <lineage>
        <taxon>Bacteria</taxon>
        <taxon>Pseudomonadati</taxon>
        <taxon>Chrysiogenota</taxon>
        <taxon>Chrysiogenia</taxon>
        <taxon>Chrysiogenales</taxon>
        <taxon>Chrysiogenaceae</taxon>
        <taxon>Desulfurispira</taxon>
    </lineage>
</organism>
<evidence type="ECO:0000256" key="1">
    <source>
        <dbReference type="ARBA" id="ARBA00022741"/>
    </source>
</evidence>
<protein>
    <submittedName>
        <fullName evidence="5">tRNA U34 2-thiouridine synthase MnmA/TrmU</fullName>
    </submittedName>
</protein>
<name>A0A7W7Y679_9BACT</name>